<gene>
    <name evidence="1" type="ORF">RMN56_09135</name>
</gene>
<evidence type="ECO:0000313" key="2">
    <source>
        <dbReference type="Proteomes" id="UP001303001"/>
    </source>
</evidence>
<evidence type="ECO:0000313" key="1">
    <source>
        <dbReference type="EMBL" id="WNM41487.1"/>
    </source>
</evidence>
<keyword evidence="2" id="KW-1185">Reference proteome</keyword>
<protein>
    <recommendedName>
        <fullName evidence="3">YdhG-like domain-containing protein</fullName>
    </recommendedName>
</protein>
<dbReference type="EMBL" id="CP134876">
    <property type="protein sequence ID" value="WNM41487.1"/>
    <property type="molecule type" value="Genomic_DNA"/>
</dbReference>
<dbReference type="RefSeq" id="WP_313723402.1">
    <property type="nucleotide sequence ID" value="NZ_CP134876.1"/>
</dbReference>
<accession>A0ABZ0A2Y1</accession>
<sequence length="58" mass="6567">MGGFEERYPAVLARLGPHKTGKGCLYVKRLDDVDETALRELVDRTVRVHKGVDRASQR</sequence>
<proteinExistence type="predicted"/>
<reference evidence="1 2" key="1">
    <citation type="submission" date="2023-09" db="EMBL/GenBank/DDBJ databases">
        <title>Micromonospora halotolerans DSM 45598 genome sequence.</title>
        <authorList>
            <person name="Mo P."/>
        </authorList>
    </citation>
    <scope>NUCLEOTIDE SEQUENCE [LARGE SCALE GENOMIC DNA]</scope>
    <source>
        <strain evidence="1 2">DSM 45598</strain>
    </source>
</reference>
<organism evidence="1 2">
    <name type="scientific">Micromonospora halotolerans</name>
    <dbReference type="NCBI Taxonomy" id="709879"/>
    <lineage>
        <taxon>Bacteria</taxon>
        <taxon>Bacillati</taxon>
        <taxon>Actinomycetota</taxon>
        <taxon>Actinomycetes</taxon>
        <taxon>Micromonosporales</taxon>
        <taxon>Micromonosporaceae</taxon>
        <taxon>Micromonospora</taxon>
    </lineage>
</organism>
<evidence type="ECO:0008006" key="3">
    <source>
        <dbReference type="Google" id="ProtNLM"/>
    </source>
</evidence>
<dbReference type="Proteomes" id="UP001303001">
    <property type="component" value="Chromosome"/>
</dbReference>
<name>A0ABZ0A2Y1_9ACTN</name>